<dbReference type="Proteomes" id="UP000176648">
    <property type="component" value="Unassembled WGS sequence"/>
</dbReference>
<keyword evidence="1" id="KW-0812">Transmembrane</keyword>
<keyword evidence="1" id="KW-0472">Membrane</keyword>
<dbReference type="EMBL" id="MHKU01000024">
    <property type="protein sequence ID" value="OGY96729.1"/>
    <property type="molecule type" value="Genomic_DNA"/>
</dbReference>
<dbReference type="AlphaFoldDB" id="A0A1G2C7I7"/>
<organism evidence="2 3">
    <name type="scientific">Candidatus Liptonbacteria bacterium GWB1_49_6</name>
    <dbReference type="NCBI Taxonomy" id="1798644"/>
    <lineage>
        <taxon>Bacteria</taxon>
        <taxon>Candidatus Liptoniibacteriota</taxon>
    </lineage>
</organism>
<proteinExistence type="predicted"/>
<evidence type="ECO:0000256" key="1">
    <source>
        <dbReference type="SAM" id="Phobius"/>
    </source>
</evidence>
<keyword evidence="1" id="KW-1133">Transmembrane helix</keyword>
<evidence type="ECO:0000313" key="3">
    <source>
        <dbReference type="Proteomes" id="UP000176648"/>
    </source>
</evidence>
<comment type="caution">
    <text evidence="2">The sequence shown here is derived from an EMBL/GenBank/DDBJ whole genome shotgun (WGS) entry which is preliminary data.</text>
</comment>
<protein>
    <submittedName>
        <fullName evidence="2">Uncharacterized protein</fullName>
    </submittedName>
</protein>
<reference evidence="2 3" key="1">
    <citation type="journal article" date="2016" name="Nat. Commun.">
        <title>Thousands of microbial genomes shed light on interconnected biogeochemical processes in an aquifer system.</title>
        <authorList>
            <person name="Anantharaman K."/>
            <person name="Brown C.T."/>
            <person name="Hug L.A."/>
            <person name="Sharon I."/>
            <person name="Castelle C.J."/>
            <person name="Probst A.J."/>
            <person name="Thomas B.C."/>
            <person name="Singh A."/>
            <person name="Wilkins M.J."/>
            <person name="Karaoz U."/>
            <person name="Brodie E.L."/>
            <person name="Williams K.H."/>
            <person name="Hubbard S.S."/>
            <person name="Banfield J.F."/>
        </authorList>
    </citation>
    <scope>NUCLEOTIDE SEQUENCE [LARGE SCALE GENOMIC DNA]</scope>
</reference>
<feature type="transmembrane region" description="Helical" evidence="1">
    <location>
        <begin position="27"/>
        <end position="49"/>
    </location>
</feature>
<name>A0A1G2C7I7_9BACT</name>
<evidence type="ECO:0000313" key="2">
    <source>
        <dbReference type="EMBL" id="OGY96729.1"/>
    </source>
</evidence>
<gene>
    <name evidence="2" type="ORF">A2122_02375</name>
</gene>
<accession>A0A1G2C7I7</accession>
<sequence length="155" mass="17436">MEPVVNLRKRLEGEDNSGSVAPMDKWFGMRFIVSALFILVVLFAAGVFSRDFPKVDKNKWQAVFLNNNQVYFGHIKNEEGGYIALTNIFYLRAAEPLQQGSQGEPQLSLVKLGSELHGPEDMMHIPKNVILFWEDLKDDSQVVQTIKGAAVSPQQ</sequence>